<gene>
    <name evidence="2" type="ORF">M2283_007697</name>
</gene>
<dbReference type="RefSeq" id="WP_280881124.1">
    <property type="nucleotide sequence ID" value="NZ_JARXVH010000016.1"/>
</dbReference>
<proteinExistence type="predicted"/>
<feature type="transmembrane region" description="Helical" evidence="1">
    <location>
        <begin position="207"/>
        <end position="230"/>
    </location>
</feature>
<feature type="transmembrane region" description="Helical" evidence="1">
    <location>
        <begin position="267"/>
        <end position="286"/>
    </location>
</feature>
<protein>
    <submittedName>
        <fullName evidence="2">Hydrogenase/urease accessory protein HupE</fullName>
    </submittedName>
</protein>
<keyword evidence="1" id="KW-1133">Transmembrane helix</keyword>
<evidence type="ECO:0000256" key="1">
    <source>
        <dbReference type="SAM" id="Phobius"/>
    </source>
</evidence>
<feature type="transmembrane region" description="Helical" evidence="1">
    <location>
        <begin position="237"/>
        <end position="261"/>
    </location>
</feature>
<dbReference type="Pfam" id="PF13795">
    <property type="entry name" value="HupE_UreJ_2"/>
    <property type="match status" value="1"/>
</dbReference>
<evidence type="ECO:0000313" key="2">
    <source>
        <dbReference type="EMBL" id="MDH6220357.1"/>
    </source>
</evidence>
<comment type="caution">
    <text evidence="2">The sequence shown here is derived from an EMBL/GenBank/DDBJ whole genome shotgun (WGS) entry which is preliminary data.</text>
</comment>
<name>A0ABT6LVL6_9ACTN</name>
<dbReference type="Proteomes" id="UP001160499">
    <property type="component" value="Unassembled WGS sequence"/>
</dbReference>
<evidence type="ECO:0000313" key="3">
    <source>
        <dbReference type="Proteomes" id="UP001160499"/>
    </source>
</evidence>
<feature type="transmembrane region" description="Helical" evidence="1">
    <location>
        <begin position="298"/>
        <end position="317"/>
    </location>
</feature>
<accession>A0ABT6LVL6</accession>
<dbReference type="EMBL" id="JARXVH010000016">
    <property type="protein sequence ID" value="MDH6220357.1"/>
    <property type="molecule type" value="Genomic_DNA"/>
</dbReference>
<dbReference type="InterPro" id="IPR032809">
    <property type="entry name" value="Put_HupE_UreJ"/>
</dbReference>
<feature type="transmembrane region" description="Helical" evidence="1">
    <location>
        <begin position="329"/>
        <end position="354"/>
    </location>
</feature>
<keyword evidence="1" id="KW-0472">Membrane</keyword>
<keyword evidence="1" id="KW-0812">Transmembrane</keyword>
<keyword evidence="3" id="KW-1185">Reference proteome</keyword>
<sequence>MTAPPWSTRLSTSRPGAALLTVVAALLAVLTAGLAHPTPAAAHDLTSTAYVEVRGAGTRVQADLDLEYDLLMKSAWLYAEAYEAKGRTAQLHQLKSNADAVTEYVTARFALTHDDRPCTPRLARDADVRTRGTKPFAVLTLAYNCPGTGGTYAISSALFPDAESFVHSTRTIVHYDLDGRRGSQVLTAGEPTVETGGHHESHQIVEFFLLGTEHLLFGLDHILFLLSLLIGARTLRAVLLTATAFTAAHSVTFLLAATGVVHVPAAVVEPVIAASIAVVALAGILLRDREGSGRWRLPTVFLFGLVHGLGFAGALGIDESWSWELLLSLLSFNVGIEAVQLGIIAVVFPLLLLLRRTTVHRWVLPALTTPIVVVSLYWFWDRVSFGGALFDS</sequence>
<reference evidence="2 3" key="1">
    <citation type="submission" date="2023-04" db="EMBL/GenBank/DDBJ databases">
        <title>Forest soil microbial communities from Buena Vista Peninsula, Colon Province, Panama.</title>
        <authorList>
            <person name="Bouskill N."/>
        </authorList>
    </citation>
    <scope>NUCLEOTIDE SEQUENCE [LARGE SCALE GENOMIC DNA]</scope>
    <source>
        <strain evidence="2 3">GGS1</strain>
    </source>
</reference>
<organism evidence="2 3">
    <name type="scientific">Streptomyces pseudovenezuelae</name>
    <dbReference type="NCBI Taxonomy" id="67350"/>
    <lineage>
        <taxon>Bacteria</taxon>
        <taxon>Bacillati</taxon>
        <taxon>Actinomycetota</taxon>
        <taxon>Actinomycetes</taxon>
        <taxon>Kitasatosporales</taxon>
        <taxon>Streptomycetaceae</taxon>
        <taxon>Streptomyces</taxon>
        <taxon>Streptomyces aurantiacus group</taxon>
    </lineage>
</organism>
<feature type="transmembrane region" description="Helical" evidence="1">
    <location>
        <begin position="361"/>
        <end position="380"/>
    </location>
</feature>